<sequence>MESLEIAVSTREATGKGGARKLRRDGRVPGILYSKQENLALTVDLGEFNKLLRRASAGNALLDVNVEGGKQVKALIKEIQRDPITGTPTHFDFLHIDMAQRVRVRVPIHLQGTPVGVKRGGVLEERLRDLDLECVASEIPASIDVDISPLGPNQAVHVRDLKRDGITFLTPGEFVIAQVLAKKGSEGGDDEAPADGAAPAEGGEESSEG</sequence>
<dbReference type="PANTHER" id="PTHR33284">
    <property type="entry name" value="RIBOSOMAL PROTEIN L25/GLN-TRNA SYNTHETASE, ANTI-CODON-BINDING DOMAIN-CONTAINING PROTEIN"/>
    <property type="match status" value="1"/>
</dbReference>
<dbReference type="GO" id="GO:0008097">
    <property type="term" value="F:5S rRNA binding"/>
    <property type="evidence" value="ECO:0007669"/>
    <property type="project" value="InterPro"/>
</dbReference>
<comment type="caution">
    <text evidence="9">The sequence shown here is derived from an EMBL/GenBank/DDBJ whole genome shotgun (WGS) entry which is preliminary data.</text>
</comment>
<feature type="domain" description="Large ribosomal subunit protein bL25 beta" evidence="8">
    <location>
        <begin position="102"/>
        <end position="182"/>
    </location>
</feature>
<evidence type="ECO:0000259" key="7">
    <source>
        <dbReference type="Pfam" id="PF01386"/>
    </source>
</evidence>
<keyword evidence="2 5" id="KW-0694">RNA-binding</keyword>
<dbReference type="InterPro" id="IPR020930">
    <property type="entry name" value="Ribosomal_uL5_bac-type"/>
</dbReference>
<proteinExistence type="inferred from homology"/>
<dbReference type="HAMAP" id="MF_01334">
    <property type="entry name" value="Ribosomal_bL25_CTC"/>
    <property type="match status" value="1"/>
</dbReference>
<comment type="similarity">
    <text evidence="5">Belongs to the bacterial ribosomal protein bL25 family. CTC subfamily.</text>
</comment>
<evidence type="ECO:0000256" key="5">
    <source>
        <dbReference type="HAMAP-Rule" id="MF_01334"/>
    </source>
</evidence>
<keyword evidence="3 5" id="KW-0689">Ribosomal protein</keyword>
<evidence type="ECO:0000256" key="3">
    <source>
        <dbReference type="ARBA" id="ARBA00022980"/>
    </source>
</evidence>
<reference evidence="9" key="2">
    <citation type="journal article" date="2021" name="Microbiome">
        <title>Successional dynamics and alternative stable states in a saline activated sludge microbial community over 9 years.</title>
        <authorList>
            <person name="Wang Y."/>
            <person name="Ye J."/>
            <person name="Ju F."/>
            <person name="Liu L."/>
            <person name="Boyd J.A."/>
            <person name="Deng Y."/>
            <person name="Parks D.H."/>
            <person name="Jiang X."/>
            <person name="Yin X."/>
            <person name="Woodcroft B.J."/>
            <person name="Tyson G.W."/>
            <person name="Hugenholtz P."/>
            <person name="Polz M.F."/>
            <person name="Zhang T."/>
        </authorList>
    </citation>
    <scope>NUCLEOTIDE SEQUENCE</scope>
    <source>
        <strain evidence="9">HKST-UBA02</strain>
    </source>
</reference>
<protein>
    <recommendedName>
        <fullName evidence="5">Large ribosomal subunit protein bL25</fullName>
    </recommendedName>
    <alternativeName>
        <fullName evidence="5">General stress protein CTC</fullName>
    </alternativeName>
</protein>
<dbReference type="Gene3D" id="2.40.240.10">
    <property type="entry name" value="Ribosomal Protein L25, Chain P"/>
    <property type="match status" value="1"/>
</dbReference>
<dbReference type="InterPro" id="IPR020057">
    <property type="entry name" value="Ribosomal_bL25_b-dom"/>
</dbReference>
<evidence type="ECO:0000313" key="10">
    <source>
        <dbReference type="Proteomes" id="UP000739538"/>
    </source>
</evidence>
<accession>A0A956NF64</accession>
<dbReference type="Gene3D" id="2.170.120.20">
    <property type="entry name" value="Ribosomal protein L25, beta domain"/>
    <property type="match status" value="1"/>
</dbReference>
<evidence type="ECO:0000256" key="6">
    <source>
        <dbReference type="SAM" id="MobiDB-lite"/>
    </source>
</evidence>
<dbReference type="NCBIfam" id="TIGR00731">
    <property type="entry name" value="bL25_bact_ctc"/>
    <property type="match status" value="1"/>
</dbReference>
<dbReference type="InterPro" id="IPR011035">
    <property type="entry name" value="Ribosomal_bL25/Gln-tRNA_synth"/>
</dbReference>
<gene>
    <name evidence="5" type="primary">rplY</name>
    <name evidence="5" type="synonym">ctc</name>
    <name evidence="9" type="ORF">KDA27_18335</name>
</gene>
<dbReference type="Pfam" id="PF01386">
    <property type="entry name" value="Ribosomal_L25p"/>
    <property type="match status" value="1"/>
</dbReference>
<dbReference type="InterPro" id="IPR020056">
    <property type="entry name" value="Rbsml_bL25/Gln-tRNA_synth_N"/>
</dbReference>
<reference evidence="9" key="1">
    <citation type="submission" date="2020-04" db="EMBL/GenBank/DDBJ databases">
        <authorList>
            <person name="Zhang T."/>
        </authorList>
    </citation>
    <scope>NUCLEOTIDE SEQUENCE</scope>
    <source>
        <strain evidence="9">HKST-UBA02</strain>
    </source>
</reference>
<dbReference type="InterPro" id="IPR001021">
    <property type="entry name" value="Ribosomal_bL25_long"/>
</dbReference>
<dbReference type="SUPFAM" id="SSF50715">
    <property type="entry name" value="Ribosomal protein L25-like"/>
    <property type="match status" value="1"/>
</dbReference>
<evidence type="ECO:0000313" key="9">
    <source>
        <dbReference type="EMBL" id="MCA9757766.1"/>
    </source>
</evidence>
<evidence type="ECO:0000256" key="4">
    <source>
        <dbReference type="ARBA" id="ARBA00023274"/>
    </source>
</evidence>
<dbReference type="InterPro" id="IPR037121">
    <property type="entry name" value="Ribosomal_bL25_C"/>
</dbReference>
<feature type="domain" description="Large ribosomal subunit protein bL25 L25" evidence="7">
    <location>
        <begin position="7"/>
        <end position="93"/>
    </location>
</feature>
<dbReference type="GO" id="GO:0003735">
    <property type="term" value="F:structural constituent of ribosome"/>
    <property type="evidence" value="ECO:0007669"/>
    <property type="project" value="InterPro"/>
</dbReference>
<keyword evidence="1 5" id="KW-0699">rRNA-binding</keyword>
<dbReference type="Proteomes" id="UP000739538">
    <property type="component" value="Unassembled WGS sequence"/>
</dbReference>
<dbReference type="EMBL" id="JAGQHS010000119">
    <property type="protein sequence ID" value="MCA9757766.1"/>
    <property type="molecule type" value="Genomic_DNA"/>
</dbReference>
<dbReference type="GO" id="GO:0006412">
    <property type="term" value="P:translation"/>
    <property type="evidence" value="ECO:0007669"/>
    <property type="project" value="UniProtKB-UniRule"/>
</dbReference>
<comment type="function">
    <text evidence="5">This is one of the proteins that binds to the 5S RNA in the ribosome where it forms part of the central protuberance.</text>
</comment>
<dbReference type="Pfam" id="PF14693">
    <property type="entry name" value="Ribosomal_TL5_C"/>
    <property type="match status" value="1"/>
</dbReference>
<comment type="subunit">
    <text evidence="5">Part of the 50S ribosomal subunit; part of the 5S rRNA/L5/L18/L25 subcomplex. Contacts the 5S rRNA. Binds to the 5S rRNA independently of L5 and L18.</text>
</comment>
<dbReference type="GO" id="GO:0022625">
    <property type="term" value="C:cytosolic large ribosomal subunit"/>
    <property type="evidence" value="ECO:0007669"/>
    <property type="project" value="TreeGrafter"/>
</dbReference>
<evidence type="ECO:0000256" key="1">
    <source>
        <dbReference type="ARBA" id="ARBA00022730"/>
    </source>
</evidence>
<evidence type="ECO:0000256" key="2">
    <source>
        <dbReference type="ARBA" id="ARBA00022884"/>
    </source>
</evidence>
<feature type="region of interest" description="Disordered" evidence="6">
    <location>
        <begin position="185"/>
        <end position="209"/>
    </location>
</feature>
<dbReference type="PANTHER" id="PTHR33284:SF1">
    <property type="entry name" value="RIBOSOMAL PROTEIN L25_GLN-TRNA SYNTHETASE, ANTI-CODON-BINDING DOMAIN-CONTAINING PROTEIN"/>
    <property type="match status" value="1"/>
</dbReference>
<name>A0A956NF64_UNCEI</name>
<dbReference type="CDD" id="cd00495">
    <property type="entry name" value="Ribosomal_L25_TL5_CTC"/>
    <property type="match status" value="1"/>
</dbReference>
<dbReference type="AlphaFoldDB" id="A0A956NF64"/>
<evidence type="ECO:0000259" key="8">
    <source>
        <dbReference type="Pfam" id="PF14693"/>
    </source>
</evidence>
<organism evidence="9 10">
    <name type="scientific">Eiseniibacteriota bacterium</name>
    <dbReference type="NCBI Taxonomy" id="2212470"/>
    <lineage>
        <taxon>Bacteria</taxon>
        <taxon>Candidatus Eiseniibacteriota</taxon>
    </lineage>
</organism>
<keyword evidence="4 5" id="KW-0687">Ribonucleoprotein</keyword>
<dbReference type="InterPro" id="IPR029751">
    <property type="entry name" value="Ribosomal_L25_dom"/>
</dbReference>